<evidence type="ECO:0000256" key="2">
    <source>
        <dbReference type="ARBA" id="ARBA00004324"/>
    </source>
</evidence>
<evidence type="ECO:0000256" key="16">
    <source>
        <dbReference type="SAM" id="MobiDB-lite"/>
    </source>
</evidence>
<keyword evidence="6" id="KW-0132">Cell division</keyword>
<keyword evidence="19" id="KW-1185">Reference proteome</keyword>
<keyword evidence="12" id="KW-0539">Nucleus</keyword>
<organism evidence="18 19">
    <name type="scientific">Magallana gigas</name>
    <name type="common">Pacific oyster</name>
    <name type="synonym">Crassostrea gigas</name>
    <dbReference type="NCBI Taxonomy" id="29159"/>
    <lineage>
        <taxon>Eukaryota</taxon>
        <taxon>Metazoa</taxon>
        <taxon>Spiralia</taxon>
        <taxon>Lophotrochozoa</taxon>
        <taxon>Mollusca</taxon>
        <taxon>Bivalvia</taxon>
        <taxon>Autobranchia</taxon>
        <taxon>Pteriomorphia</taxon>
        <taxon>Ostreida</taxon>
        <taxon>Ostreoidea</taxon>
        <taxon>Ostreidae</taxon>
        <taxon>Magallana</taxon>
    </lineage>
</organism>
<name>A0A8W8I0Y0_MAGGI</name>
<evidence type="ECO:0000256" key="5">
    <source>
        <dbReference type="ARBA" id="ARBA00022473"/>
    </source>
</evidence>
<evidence type="ECO:0000256" key="13">
    <source>
        <dbReference type="ARBA" id="ARBA00023306"/>
    </source>
</evidence>
<dbReference type="GO" id="GO:0051301">
    <property type="term" value="P:cell division"/>
    <property type="evidence" value="ECO:0007669"/>
    <property type="project" value="UniProtKB-KW"/>
</dbReference>
<feature type="compositionally biased region" description="Polar residues" evidence="16">
    <location>
        <begin position="162"/>
        <end position="175"/>
    </location>
</feature>
<dbReference type="SUPFAM" id="SSF57667">
    <property type="entry name" value="beta-beta-alpha zinc fingers"/>
    <property type="match status" value="1"/>
</dbReference>
<dbReference type="InterPro" id="IPR059039">
    <property type="entry name" value="ZNF380_CC"/>
</dbReference>
<feature type="coiled-coil region" evidence="15">
    <location>
        <begin position="250"/>
        <end position="277"/>
    </location>
</feature>
<proteinExistence type="predicted"/>
<reference evidence="18" key="1">
    <citation type="submission" date="2022-08" db="UniProtKB">
        <authorList>
            <consortium name="EnsemblMetazoa"/>
        </authorList>
    </citation>
    <scope>IDENTIFICATION</scope>
    <source>
        <strain evidence="18">05x7-T-G4-1.051#20</strain>
    </source>
</reference>
<keyword evidence="11 15" id="KW-0175">Coiled coil</keyword>
<dbReference type="EnsemblMetazoa" id="G11975.1">
    <property type="protein sequence ID" value="G11975.1:cds"/>
    <property type="gene ID" value="G11975"/>
</dbReference>
<feature type="compositionally biased region" description="Low complexity" evidence="16">
    <location>
        <begin position="130"/>
        <end position="145"/>
    </location>
</feature>
<dbReference type="GO" id="GO:0033314">
    <property type="term" value="P:mitotic DNA replication checkpoint signaling"/>
    <property type="evidence" value="ECO:0007669"/>
    <property type="project" value="TreeGrafter"/>
</dbReference>
<dbReference type="GO" id="GO:0044773">
    <property type="term" value="P:mitotic DNA damage checkpoint signaling"/>
    <property type="evidence" value="ECO:0007669"/>
    <property type="project" value="TreeGrafter"/>
</dbReference>
<dbReference type="OMA" id="KQPPDAQ"/>
<dbReference type="InterPro" id="IPR003604">
    <property type="entry name" value="Matrin/U1-like-C_Znf_C2H2"/>
</dbReference>
<dbReference type="GO" id="GO:0033260">
    <property type="term" value="P:nuclear DNA replication"/>
    <property type="evidence" value="ECO:0007669"/>
    <property type="project" value="TreeGrafter"/>
</dbReference>
<keyword evidence="4" id="KW-0158">Chromosome</keyword>
<evidence type="ECO:0000259" key="17">
    <source>
        <dbReference type="SMART" id="SM00451"/>
    </source>
</evidence>
<feature type="compositionally biased region" description="Basic and acidic residues" evidence="16">
    <location>
        <begin position="290"/>
        <end position="300"/>
    </location>
</feature>
<evidence type="ECO:0000256" key="4">
    <source>
        <dbReference type="ARBA" id="ARBA00022454"/>
    </source>
</evidence>
<keyword evidence="10" id="KW-0862">Zinc</keyword>
<keyword evidence="7" id="KW-0479">Metal-binding</keyword>
<keyword evidence="8" id="KW-0863">Zinc-finger</keyword>
<dbReference type="Gene3D" id="3.30.160.60">
    <property type="entry name" value="Classic Zinc Finger"/>
    <property type="match status" value="1"/>
</dbReference>
<evidence type="ECO:0000313" key="18">
    <source>
        <dbReference type="EnsemblMetazoa" id="G11975.1:cds"/>
    </source>
</evidence>
<dbReference type="PANTHER" id="PTHR13278:SF0">
    <property type="entry name" value="ZINC FINGER PROTEIN 830"/>
    <property type="match status" value="1"/>
</dbReference>
<evidence type="ECO:0000256" key="3">
    <source>
        <dbReference type="ARBA" id="ARBA00017358"/>
    </source>
</evidence>
<feature type="compositionally biased region" description="Basic and acidic residues" evidence="16">
    <location>
        <begin position="12"/>
        <end position="32"/>
    </location>
</feature>
<evidence type="ECO:0000256" key="11">
    <source>
        <dbReference type="ARBA" id="ARBA00023054"/>
    </source>
</evidence>
<evidence type="ECO:0000256" key="1">
    <source>
        <dbReference type="ARBA" id="ARBA00004286"/>
    </source>
</evidence>
<evidence type="ECO:0000256" key="10">
    <source>
        <dbReference type="ARBA" id="ARBA00022833"/>
    </source>
</evidence>
<dbReference type="GO" id="GO:0005694">
    <property type="term" value="C:chromosome"/>
    <property type="evidence" value="ECO:0007669"/>
    <property type="project" value="UniProtKB-SubCell"/>
</dbReference>
<dbReference type="OrthoDB" id="77607at2759"/>
<keyword evidence="13" id="KW-0131">Cell cycle</keyword>
<feature type="compositionally biased region" description="Acidic residues" evidence="16">
    <location>
        <begin position="146"/>
        <end position="155"/>
    </location>
</feature>
<evidence type="ECO:0000256" key="8">
    <source>
        <dbReference type="ARBA" id="ARBA00022771"/>
    </source>
</evidence>
<keyword evidence="9" id="KW-0498">Mitosis</keyword>
<evidence type="ECO:0000313" key="19">
    <source>
        <dbReference type="Proteomes" id="UP000005408"/>
    </source>
</evidence>
<dbReference type="GO" id="GO:0005681">
    <property type="term" value="C:spliceosomal complex"/>
    <property type="evidence" value="ECO:0007669"/>
    <property type="project" value="InterPro"/>
</dbReference>
<comment type="subcellular location">
    <subcellularLocation>
        <location evidence="1">Chromosome</location>
    </subcellularLocation>
    <subcellularLocation>
        <location evidence="2">Nucleus speckle</location>
    </subcellularLocation>
</comment>
<feature type="compositionally biased region" description="Basic residues" evidence="16">
    <location>
        <begin position="1"/>
        <end position="11"/>
    </location>
</feature>
<feature type="region of interest" description="Disordered" evidence="16">
    <location>
        <begin position="73"/>
        <end position="188"/>
    </location>
</feature>
<dbReference type="Pfam" id="PF12874">
    <property type="entry name" value="zf-met"/>
    <property type="match status" value="1"/>
</dbReference>
<sequence>MASKSKTMKKAVSKEDLKRLMKEKQASKDNKTKVTHPLAKYNTLDQLVCALCNTVIKSNILWNAHIQGRQHKEKLAIKSQPGPAKPPDPGIKRKSEFLEPAIPQKKQKENGNSSKKSNSLPSDFFDNKPKSSGGQQNSLGLSSYSSDEEEEDEEEGKGREVTPTSAASSLKSVQLSHPALPADFFDPGVKKEEIKEEKPKTMADILPEGFFDNPKADAKVRQVEYKDKLDEEWEMFQRAIKEENHVSEAIMEEEDEIVNVERNIDEIDDQINRWKEINDLEIKKEEIMQKKTSEDIVKEQSDDEDVEDEDLEDFMDWRSKTLK</sequence>
<feature type="compositionally biased region" description="Acidic residues" evidence="16">
    <location>
        <begin position="301"/>
        <end position="314"/>
    </location>
</feature>
<feature type="region of interest" description="Disordered" evidence="16">
    <location>
        <begin position="1"/>
        <end position="34"/>
    </location>
</feature>
<evidence type="ECO:0000256" key="7">
    <source>
        <dbReference type="ARBA" id="ARBA00022723"/>
    </source>
</evidence>
<evidence type="ECO:0000256" key="14">
    <source>
        <dbReference type="ARBA" id="ARBA00030672"/>
    </source>
</evidence>
<feature type="region of interest" description="Disordered" evidence="16">
    <location>
        <begin position="193"/>
        <end position="212"/>
    </location>
</feature>
<dbReference type="SMART" id="SM00451">
    <property type="entry name" value="ZnF_U1"/>
    <property type="match status" value="1"/>
</dbReference>
<dbReference type="GO" id="GO:0016607">
    <property type="term" value="C:nuclear speck"/>
    <property type="evidence" value="ECO:0007669"/>
    <property type="project" value="UniProtKB-SubCell"/>
</dbReference>
<dbReference type="Proteomes" id="UP000005408">
    <property type="component" value="Unassembled WGS sequence"/>
</dbReference>
<keyword evidence="5" id="KW-0217">Developmental protein</keyword>
<protein>
    <recommendedName>
        <fullName evidence="3">Zinc finger protein 830</fullName>
    </recommendedName>
    <alternativeName>
        <fullName evidence="14">Coiled-coil domain-containing protein 16</fullName>
    </alternativeName>
</protein>
<evidence type="ECO:0000256" key="6">
    <source>
        <dbReference type="ARBA" id="ARBA00022618"/>
    </source>
</evidence>
<accession>A0A8W8I0Y0</accession>
<dbReference type="PANTHER" id="PTHR13278">
    <property type="entry name" value="ZINC FINGER PROTEIN 830"/>
    <property type="match status" value="1"/>
</dbReference>
<dbReference type="GO" id="GO:0003676">
    <property type="term" value="F:nucleic acid binding"/>
    <property type="evidence" value="ECO:0007669"/>
    <property type="project" value="InterPro"/>
</dbReference>
<feature type="region of interest" description="Disordered" evidence="16">
    <location>
        <begin position="290"/>
        <end position="323"/>
    </location>
</feature>
<evidence type="ECO:0000256" key="9">
    <source>
        <dbReference type="ARBA" id="ARBA00022776"/>
    </source>
</evidence>
<dbReference type="InterPro" id="IPR036236">
    <property type="entry name" value="Znf_C2H2_sf"/>
</dbReference>
<dbReference type="SMR" id="A0A8W8I0Y0"/>
<dbReference type="InterPro" id="IPR013087">
    <property type="entry name" value="Znf_C2H2_type"/>
</dbReference>
<feature type="domain" description="U1-type" evidence="17">
    <location>
        <begin position="44"/>
        <end position="78"/>
    </location>
</feature>
<evidence type="ECO:0000256" key="12">
    <source>
        <dbReference type="ARBA" id="ARBA00023242"/>
    </source>
</evidence>
<dbReference type="AlphaFoldDB" id="A0A8W8I0Y0"/>
<dbReference type="Pfam" id="PF23406">
    <property type="entry name" value="ZNF380_CC"/>
    <property type="match status" value="1"/>
</dbReference>
<evidence type="ECO:0000256" key="15">
    <source>
        <dbReference type="SAM" id="Coils"/>
    </source>
</evidence>
<dbReference type="InterPro" id="IPR040050">
    <property type="entry name" value="ZNF830-like"/>
</dbReference>
<feature type="compositionally biased region" description="Low complexity" evidence="16">
    <location>
        <begin position="110"/>
        <end position="122"/>
    </location>
</feature>
<dbReference type="GO" id="GO:0008270">
    <property type="term" value="F:zinc ion binding"/>
    <property type="evidence" value="ECO:0007669"/>
    <property type="project" value="UniProtKB-KW"/>
</dbReference>